<reference evidence="2 3" key="1">
    <citation type="submission" date="2019-02" db="EMBL/GenBank/DDBJ databases">
        <title>Bacterial novel species isolated from soil.</title>
        <authorList>
            <person name="Jung H.-Y."/>
        </authorList>
    </citation>
    <scope>NUCLEOTIDE SEQUENCE [LARGE SCALE GENOMIC DNA]</scope>
    <source>
        <strain evidence="2 3">1-3-3-3</strain>
    </source>
</reference>
<dbReference type="RefSeq" id="WP_129922902.1">
    <property type="nucleotide sequence ID" value="NZ_SEWE01000060.1"/>
</dbReference>
<proteinExistence type="predicted"/>
<sequence>MTSFNKKQLAILAILAAVNLLLGPLVVGNGQDLTGRTIEAHSPEMRRAGIITTLFGIQLFSVVLGALFAAIPYKQKPYNEKLLTLSLSIAIAVQGFMLLAGIIKLLF</sequence>
<keyword evidence="1" id="KW-1133">Transmembrane helix</keyword>
<gene>
    <name evidence="2" type="ORF">EWM57_19045</name>
</gene>
<comment type="caution">
    <text evidence="2">The sequence shown here is derived from an EMBL/GenBank/DDBJ whole genome shotgun (WGS) entry which is preliminary data.</text>
</comment>
<dbReference type="Proteomes" id="UP000294155">
    <property type="component" value="Unassembled WGS sequence"/>
</dbReference>
<feature type="transmembrane region" description="Helical" evidence="1">
    <location>
        <begin position="82"/>
        <end position="103"/>
    </location>
</feature>
<evidence type="ECO:0000256" key="1">
    <source>
        <dbReference type="SAM" id="Phobius"/>
    </source>
</evidence>
<feature type="transmembrane region" description="Helical" evidence="1">
    <location>
        <begin position="9"/>
        <end position="28"/>
    </location>
</feature>
<dbReference type="EMBL" id="SEWE01000060">
    <property type="protein sequence ID" value="RYU76090.1"/>
    <property type="molecule type" value="Genomic_DNA"/>
</dbReference>
<dbReference type="OrthoDB" id="888851at2"/>
<evidence type="ECO:0000313" key="3">
    <source>
        <dbReference type="Proteomes" id="UP000294155"/>
    </source>
</evidence>
<name>A0A4Q5L7E8_9BACT</name>
<keyword evidence="1" id="KW-0812">Transmembrane</keyword>
<organism evidence="2 3">
    <name type="scientific">Hymenobacter persicinus</name>
    <dbReference type="NCBI Taxonomy" id="2025506"/>
    <lineage>
        <taxon>Bacteria</taxon>
        <taxon>Pseudomonadati</taxon>
        <taxon>Bacteroidota</taxon>
        <taxon>Cytophagia</taxon>
        <taxon>Cytophagales</taxon>
        <taxon>Hymenobacteraceae</taxon>
        <taxon>Hymenobacter</taxon>
    </lineage>
</organism>
<evidence type="ECO:0000313" key="2">
    <source>
        <dbReference type="EMBL" id="RYU76090.1"/>
    </source>
</evidence>
<keyword evidence="1" id="KW-0472">Membrane</keyword>
<feature type="transmembrane region" description="Helical" evidence="1">
    <location>
        <begin position="48"/>
        <end position="70"/>
    </location>
</feature>
<protein>
    <submittedName>
        <fullName evidence="2">Uncharacterized protein</fullName>
    </submittedName>
</protein>
<accession>A0A4Q5L7E8</accession>
<keyword evidence="3" id="KW-1185">Reference proteome</keyword>
<dbReference type="AlphaFoldDB" id="A0A4Q5L7E8"/>